<feature type="region of interest" description="Disordered" evidence="2">
    <location>
        <begin position="623"/>
        <end position="649"/>
    </location>
</feature>
<protein>
    <submittedName>
        <fullName evidence="4">Uncharacterized protein</fullName>
    </submittedName>
</protein>
<keyword evidence="3" id="KW-0472">Membrane</keyword>
<keyword evidence="3" id="KW-0812">Transmembrane</keyword>
<dbReference type="Proteomes" id="UP000235672">
    <property type="component" value="Unassembled WGS sequence"/>
</dbReference>
<feature type="transmembrane region" description="Helical" evidence="3">
    <location>
        <begin position="539"/>
        <end position="557"/>
    </location>
</feature>
<feature type="region of interest" description="Disordered" evidence="2">
    <location>
        <begin position="211"/>
        <end position="349"/>
    </location>
</feature>
<keyword evidence="3" id="KW-1133">Transmembrane helix</keyword>
<gene>
    <name evidence="4" type="ORF">NA56DRAFT_595193</name>
</gene>
<feature type="compositionally biased region" description="Low complexity" evidence="2">
    <location>
        <begin position="251"/>
        <end position="273"/>
    </location>
</feature>
<dbReference type="EMBL" id="KZ613473">
    <property type="protein sequence ID" value="PMD24003.1"/>
    <property type="molecule type" value="Genomic_DNA"/>
</dbReference>
<dbReference type="Gene3D" id="3.10.20.90">
    <property type="entry name" value="Phosphatidylinositol 3-kinase Catalytic Subunit, Chain A, domain 1"/>
    <property type="match status" value="1"/>
</dbReference>
<feature type="coiled-coil region" evidence="1">
    <location>
        <begin position="182"/>
        <end position="209"/>
    </location>
</feature>
<evidence type="ECO:0000256" key="1">
    <source>
        <dbReference type="SAM" id="Coils"/>
    </source>
</evidence>
<feature type="compositionally biased region" description="Low complexity" evidence="2">
    <location>
        <begin position="406"/>
        <end position="419"/>
    </location>
</feature>
<proteinExistence type="predicted"/>
<feature type="compositionally biased region" description="Low complexity" evidence="2">
    <location>
        <begin position="117"/>
        <end position="135"/>
    </location>
</feature>
<name>A0A2J6QCL2_9HELO</name>
<evidence type="ECO:0000313" key="5">
    <source>
        <dbReference type="Proteomes" id="UP000235672"/>
    </source>
</evidence>
<dbReference type="STRING" id="1745343.A0A2J6QCL2"/>
<feature type="region of interest" description="Disordered" evidence="2">
    <location>
        <begin position="113"/>
        <end position="152"/>
    </location>
</feature>
<feature type="compositionally biased region" description="Low complexity" evidence="2">
    <location>
        <begin position="623"/>
        <end position="636"/>
    </location>
</feature>
<feature type="compositionally biased region" description="Polar residues" evidence="2">
    <location>
        <begin position="220"/>
        <end position="232"/>
    </location>
</feature>
<dbReference type="GO" id="GO:0030968">
    <property type="term" value="P:endoplasmic reticulum unfolded protein response"/>
    <property type="evidence" value="ECO:0007669"/>
    <property type="project" value="TreeGrafter"/>
</dbReference>
<organism evidence="4 5">
    <name type="scientific">Hyaloscypha hepaticicola</name>
    <dbReference type="NCBI Taxonomy" id="2082293"/>
    <lineage>
        <taxon>Eukaryota</taxon>
        <taxon>Fungi</taxon>
        <taxon>Dikarya</taxon>
        <taxon>Ascomycota</taxon>
        <taxon>Pezizomycotina</taxon>
        <taxon>Leotiomycetes</taxon>
        <taxon>Helotiales</taxon>
        <taxon>Hyaloscyphaceae</taxon>
        <taxon>Hyaloscypha</taxon>
    </lineage>
</organism>
<dbReference type="InterPro" id="IPR039751">
    <property type="entry name" value="HERPUD1/2"/>
</dbReference>
<feature type="region of interest" description="Disordered" evidence="2">
    <location>
        <begin position="717"/>
        <end position="766"/>
    </location>
</feature>
<dbReference type="AlphaFoldDB" id="A0A2J6QCL2"/>
<dbReference type="OrthoDB" id="21589at2759"/>
<feature type="compositionally biased region" description="Polar residues" evidence="2">
    <location>
        <begin position="138"/>
        <end position="151"/>
    </location>
</feature>
<feature type="compositionally biased region" description="Basic and acidic residues" evidence="2">
    <location>
        <begin position="13"/>
        <end position="22"/>
    </location>
</feature>
<feature type="compositionally biased region" description="Basic residues" evidence="2">
    <location>
        <begin position="339"/>
        <end position="348"/>
    </location>
</feature>
<feature type="region of interest" description="Disordered" evidence="2">
    <location>
        <begin position="379"/>
        <end position="437"/>
    </location>
</feature>
<keyword evidence="5" id="KW-1185">Reference proteome</keyword>
<reference evidence="4 5" key="1">
    <citation type="submission" date="2016-05" db="EMBL/GenBank/DDBJ databases">
        <title>A degradative enzymes factory behind the ericoid mycorrhizal symbiosis.</title>
        <authorList>
            <consortium name="DOE Joint Genome Institute"/>
            <person name="Martino E."/>
            <person name="Morin E."/>
            <person name="Grelet G."/>
            <person name="Kuo A."/>
            <person name="Kohler A."/>
            <person name="Daghino S."/>
            <person name="Barry K."/>
            <person name="Choi C."/>
            <person name="Cichocki N."/>
            <person name="Clum A."/>
            <person name="Copeland A."/>
            <person name="Hainaut M."/>
            <person name="Haridas S."/>
            <person name="Labutti K."/>
            <person name="Lindquist E."/>
            <person name="Lipzen A."/>
            <person name="Khouja H.-R."/>
            <person name="Murat C."/>
            <person name="Ohm R."/>
            <person name="Olson A."/>
            <person name="Spatafora J."/>
            <person name="Veneault-Fourrey C."/>
            <person name="Henrissat B."/>
            <person name="Grigoriev I."/>
            <person name="Martin F."/>
            <person name="Perotto S."/>
        </authorList>
    </citation>
    <scope>NUCLEOTIDE SEQUENCE [LARGE SCALE GENOMIC DNA]</scope>
    <source>
        <strain evidence="4 5">UAMH 7357</strain>
    </source>
</reference>
<keyword evidence="1" id="KW-0175">Coiled coil</keyword>
<feature type="compositionally biased region" description="Polar residues" evidence="2">
    <location>
        <begin position="726"/>
        <end position="752"/>
    </location>
</feature>
<feature type="compositionally biased region" description="Low complexity" evidence="2">
    <location>
        <begin position="380"/>
        <end position="393"/>
    </location>
</feature>
<evidence type="ECO:0000313" key="4">
    <source>
        <dbReference type="EMBL" id="PMD24003.1"/>
    </source>
</evidence>
<feature type="transmembrane region" description="Helical" evidence="3">
    <location>
        <begin position="563"/>
        <end position="585"/>
    </location>
</feature>
<dbReference type="SUPFAM" id="SSF54236">
    <property type="entry name" value="Ubiquitin-like"/>
    <property type="match status" value="1"/>
</dbReference>
<dbReference type="PANTHER" id="PTHR12943:SF27">
    <property type="entry name" value="HOMOCYSTEINE-INDUCED ENDOPLASMIC RETICULUM PROTEIN, ISOFORM A"/>
    <property type="match status" value="1"/>
</dbReference>
<dbReference type="InterPro" id="IPR029071">
    <property type="entry name" value="Ubiquitin-like_domsf"/>
</dbReference>
<sequence length="766" mass="82334">MSEPTGTPTRPDAPTRDEERPEPLTFTLQIISPSIGVTGPLSFPLLPATTTVKQLKAKIRDALPSKPADESQRLIHRGRMLARETEMMLEIFGHETLTNPEPQTLHLVLRPTASEGPSTRTPAPVPAAATSQAPTLNPLGQQFPRPQSTPANPVYGMHTQQPLPGFQHVQQHQVLHQVEHIQNIMAQRLQQLQRETQRLHQEMGLLEQRARTQAVPGSSFAGQQPPGSQNPTGAAPGLFQLPLRQPPAPPAMLQNLINQQQRGRAAEGRQGVQDTGGNTAAAFGPTPPSASGRASPNIQRPEHTATYTREGVGPNGERWHMTVNETTTTAPLSQSHPQSHPHHHHHQHAAVNPALDIQAVLRNADRFLAAQGGRINMQRSASVPPASSAPFAPGTARPGTPASINTPATTSSSPLASFLPNPPTLPTWNPNPQLAAAIPDSSNGPMVYILSSPSGPRALLVNNTETFFTPRQHSRRHQSPAAVLGQGIAPVGFPEYRNRPAQRARRNHRQQQDAAPLEPINAPHANPGGGALAARVGPLLWLVVRLVGFVWFFTAGNPSWTRWLMVSGLAFAVFIINTGIFDGLAEQIWGPVRRHLAALLPLAPPAPRDPELARINEVGRVQAAQAQQAGPAGPAGNEVPQQPRRPGELDPAQVTAHLLERHRQANANWLTTQIRRAEHSLLLFLASLVPGVGEAHVRAREQENAAIEEARQRQIAAAEAATAAENSESNGDGETAGGSTDTVGENSGQAQSEDQDKPTHQPLVEV</sequence>
<feature type="region of interest" description="Disordered" evidence="2">
    <location>
        <begin position="1"/>
        <end position="23"/>
    </location>
</feature>
<evidence type="ECO:0000256" key="2">
    <source>
        <dbReference type="SAM" id="MobiDB-lite"/>
    </source>
</evidence>
<accession>A0A2J6QCL2</accession>
<feature type="region of interest" description="Disordered" evidence="2">
    <location>
        <begin position="502"/>
        <end position="523"/>
    </location>
</feature>
<dbReference type="PANTHER" id="PTHR12943">
    <property type="entry name" value="HOMOCYSTEINE-RESPONSIVE ENDOPLASMIC RETICULUM-RESIDENT UNIQUITIN-LIKE DOMAIN HERPUD PROTEIN FAMILY MEMBER"/>
    <property type="match status" value="1"/>
</dbReference>
<evidence type="ECO:0000256" key="3">
    <source>
        <dbReference type="SAM" id="Phobius"/>
    </source>
</evidence>